<organism evidence="1">
    <name type="scientific">viral metagenome</name>
    <dbReference type="NCBI Taxonomy" id="1070528"/>
    <lineage>
        <taxon>unclassified sequences</taxon>
        <taxon>metagenomes</taxon>
        <taxon>organismal metagenomes</taxon>
    </lineage>
</organism>
<dbReference type="AlphaFoldDB" id="A0A6C0C8X7"/>
<reference evidence="1" key="1">
    <citation type="journal article" date="2020" name="Nature">
        <title>Giant virus diversity and host interactions through global metagenomics.</title>
        <authorList>
            <person name="Schulz F."/>
            <person name="Roux S."/>
            <person name="Paez-Espino D."/>
            <person name="Jungbluth S."/>
            <person name="Walsh D.A."/>
            <person name="Denef V.J."/>
            <person name="McMahon K.D."/>
            <person name="Konstantinidis K.T."/>
            <person name="Eloe-Fadrosh E.A."/>
            <person name="Kyrpides N.C."/>
            <person name="Woyke T."/>
        </authorList>
    </citation>
    <scope>NUCLEOTIDE SEQUENCE</scope>
    <source>
        <strain evidence="1">GVMAG-M-3300020192-26</strain>
    </source>
</reference>
<proteinExistence type="predicted"/>
<protein>
    <submittedName>
        <fullName evidence="1">Uncharacterized protein</fullName>
    </submittedName>
</protein>
<sequence length="288" mass="33933">MFNTINNQKSIGEYHIDKYISFMINNTAYSLHQNYMNRISIFASHKDCPNDIIMITHDTSDEDVECVIKCVCDEEYTCNKDVKSFTDIHRFVSYIGPDEILTERIFKKINRNKMTMIEFVEAFKNYADTAETKDLLRYYVLMIKANTKVIMDNRQLLIDIFSPNMRLFIMRGILEDKYMKGTHHVDTNQNKYQIRKTVSIEYFDYLEETVFGTNTKKELIYESNMCSFFADEIKICETELDDENKEVDITATIAYYCAKLLMESDEPVRILMKDSSEETSDSSDTYSY</sequence>
<name>A0A6C0C8X7_9ZZZZ</name>
<evidence type="ECO:0000313" key="1">
    <source>
        <dbReference type="EMBL" id="QHT00891.1"/>
    </source>
</evidence>
<dbReference type="EMBL" id="MN739360">
    <property type="protein sequence ID" value="QHT00891.1"/>
    <property type="molecule type" value="Genomic_DNA"/>
</dbReference>
<accession>A0A6C0C8X7</accession>